<dbReference type="InterPro" id="IPR017930">
    <property type="entry name" value="Myb_dom"/>
</dbReference>
<dbReference type="GO" id="GO:0006357">
    <property type="term" value="P:regulation of transcription by RNA polymerase II"/>
    <property type="evidence" value="ECO:0007669"/>
    <property type="project" value="TreeGrafter"/>
</dbReference>
<feature type="domain" description="BESS" evidence="6">
    <location>
        <begin position="321"/>
        <end position="360"/>
    </location>
</feature>
<feature type="compositionally biased region" description="Polar residues" evidence="3">
    <location>
        <begin position="380"/>
        <end position="389"/>
    </location>
</feature>
<dbReference type="PROSITE" id="PS51031">
    <property type="entry name" value="BESS"/>
    <property type="match status" value="1"/>
</dbReference>
<dbReference type="SMART" id="SM00717">
    <property type="entry name" value="SANT"/>
    <property type="match status" value="1"/>
</dbReference>
<dbReference type="PANTHER" id="PTHR12243:SF67">
    <property type="entry name" value="COREPRESSOR OF PANGOLIN, ISOFORM A-RELATED"/>
    <property type="match status" value="1"/>
</dbReference>
<dbReference type="GO" id="GO:0003677">
    <property type="term" value="F:DNA binding"/>
    <property type="evidence" value="ECO:0007669"/>
    <property type="project" value="InterPro"/>
</dbReference>
<feature type="region of interest" description="Disordered" evidence="3">
    <location>
        <begin position="366"/>
        <end position="389"/>
    </location>
</feature>
<proteinExistence type="predicted"/>
<dbReference type="InterPro" id="IPR039353">
    <property type="entry name" value="TF_Adf1"/>
</dbReference>
<evidence type="ECO:0000259" key="4">
    <source>
        <dbReference type="PROSITE" id="PS50090"/>
    </source>
</evidence>
<dbReference type="OrthoDB" id="5803771at2759"/>
<dbReference type="PROSITE" id="PS50090">
    <property type="entry name" value="MYB_LIKE"/>
    <property type="match status" value="1"/>
</dbReference>
<feature type="region of interest" description="Disordered" evidence="3">
    <location>
        <begin position="218"/>
        <end position="263"/>
    </location>
</feature>
<feature type="compositionally biased region" description="Polar residues" evidence="3">
    <location>
        <begin position="44"/>
        <end position="57"/>
    </location>
</feature>
<dbReference type="PANTHER" id="PTHR12243">
    <property type="entry name" value="MADF DOMAIN TRANSCRIPTION FACTOR"/>
    <property type="match status" value="1"/>
</dbReference>
<sequence>MKANILQNITLSNDDSDIEVTDGSFSKVLPIGTTRCIIISGNNTSEVKPSSSGVLRSTQRRRREEEEQEQEEDIHETSTLDETFCEERDLVLEKKTTEEYLIKLQKFISESKEKYPNMSKVLFTVTEDELLVELVAKHPALFDLAHSLYKDQVVKENAWKEIAEALSRSVYDCKKRWKNIKDTYNRRKKRGKTTGSSALPKHAKWALSDMLSFLDQTEHKRPSTSLGTDQHEEDFMSEEDTENNIESGEVSQESSRSGSSTSVLTADINPTLNKGAGAIKKQFSKSSSNRKEKINEDIIATIRERSAERNEIFKKIGLNKPDSLDLFFQSIAASVKALRPELINEAKLRTMHLIFELEERNASIPQPNAFELSPGPATPSAPNSGNIPTIYNSPSSDNYLLDLDNFQSNNSNF</sequence>
<evidence type="ECO:0000256" key="1">
    <source>
        <dbReference type="ARBA" id="ARBA00004123"/>
    </source>
</evidence>
<dbReference type="Gene3D" id="1.10.10.60">
    <property type="entry name" value="Homeodomain-like"/>
    <property type="match status" value="1"/>
</dbReference>
<feature type="domain" description="MADF" evidence="5">
    <location>
        <begin position="130"/>
        <end position="219"/>
    </location>
</feature>
<keyword evidence="2" id="KW-0539">Nucleus</keyword>
<feature type="domain" description="HTH myb-type" evidence="7">
    <location>
        <begin position="116"/>
        <end position="189"/>
    </location>
</feature>
<evidence type="ECO:0000256" key="2">
    <source>
        <dbReference type="PROSITE-ProRule" id="PRU00371"/>
    </source>
</evidence>
<dbReference type="AlphaFoldDB" id="A0A9P0CXX3"/>
<dbReference type="PROSITE" id="PS51294">
    <property type="entry name" value="HTH_MYB"/>
    <property type="match status" value="1"/>
</dbReference>
<dbReference type="GO" id="GO:0005667">
    <property type="term" value="C:transcription regulator complex"/>
    <property type="evidence" value="ECO:0007669"/>
    <property type="project" value="TreeGrafter"/>
</dbReference>
<reference evidence="8" key="1">
    <citation type="submission" date="2022-01" db="EMBL/GenBank/DDBJ databases">
        <authorList>
            <person name="King R."/>
        </authorList>
    </citation>
    <scope>NUCLEOTIDE SEQUENCE</scope>
</reference>
<dbReference type="Pfam" id="PF10545">
    <property type="entry name" value="MADF_DNA_bdg"/>
    <property type="match status" value="1"/>
</dbReference>
<dbReference type="Proteomes" id="UP001153636">
    <property type="component" value="Chromosome 2"/>
</dbReference>
<evidence type="ECO:0000256" key="3">
    <source>
        <dbReference type="SAM" id="MobiDB-lite"/>
    </source>
</evidence>
<dbReference type="SMART" id="SM00595">
    <property type="entry name" value="MADF"/>
    <property type="match status" value="1"/>
</dbReference>
<organism evidence="8 9">
    <name type="scientific">Psylliodes chrysocephalus</name>
    <dbReference type="NCBI Taxonomy" id="3402493"/>
    <lineage>
        <taxon>Eukaryota</taxon>
        <taxon>Metazoa</taxon>
        <taxon>Ecdysozoa</taxon>
        <taxon>Arthropoda</taxon>
        <taxon>Hexapoda</taxon>
        <taxon>Insecta</taxon>
        <taxon>Pterygota</taxon>
        <taxon>Neoptera</taxon>
        <taxon>Endopterygota</taxon>
        <taxon>Coleoptera</taxon>
        <taxon>Polyphaga</taxon>
        <taxon>Cucujiformia</taxon>
        <taxon>Chrysomeloidea</taxon>
        <taxon>Chrysomelidae</taxon>
        <taxon>Galerucinae</taxon>
        <taxon>Alticini</taxon>
        <taxon>Psylliodes</taxon>
    </lineage>
</organism>
<accession>A0A9P0CXX3</accession>
<protein>
    <recommendedName>
        <fullName evidence="10">Transcription factor</fullName>
    </recommendedName>
</protein>
<dbReference type="InterPro" id="IPR004210">
    <property type="entry name" value="BESS_motif"/>
</dbReference>
<comment type="subcellular location">
    <subcellularLocation>
        <location evidence="1 2">Nucleus</location>
    </subcellularLocation>
</comment>
<dbReference type="InterPro" id="IPR006578">
    <property type="entry name" value="MADF-dom"/>
</dbReference>
<gene>
    <name evidence="8" type="ORF">PSYICH_LOCUS7120</name>
</gene>
<evidence type="ECO:0000313" key="8">
    <source>
        <dbReference type="EMBL" id="CAH1106944.1"/>
    </source>
</evidence>
<name>A0A9P0CXX3_9CUCU</name>
<dbReference type="GO" id="GO:0005634">
    <property type="term" value="C:nucleus"/>
    <property type="evidence" value="ECO:0007669"/>
    <property type="project" value="UniProtKB-SubCell"/>
</dbReference>
<dbReference type="InterPro" id="IPR001005">
    <property type="entry name" value="SANT/Myb"/>
</dbReference>
<dbReference type="InterPro" id="IPR009057">
    <property type="entry name" value="Homeodomain-like_sf"/>
</dbReference>
<dbReference type="SUPFAM" id="SSF46689">
    <property type="entry name" value="Homeodomain-like"/>
    <property type="match status" value="1"/>
</dbReference>
<feature type="domain" description="Myb-like" evidence="4">
    <location>
        <begin position="115"/>
        <end position="181"/>
    </location>
</feature>
<evidence type="ECO:0008006" key="10">
    <source>
        <dbReference type="Google" id="ProtNLM"/>
    </source>
</evidence>
<keyword evidence="9" id="KW-1185">Reference proteome</keyword>
<feature type="compositionally biased region" description="Low complexity" evidence="3">
    <location>
        <begin position="246"/>
        <end position="263"/>
    </location>
</feature>
<evidence type="ECO:0000259" key="7">
    <source>
        <dbReference type="PROSITE" id="PS51294"/>
    </source>
</evidence>
<feature type="region of interest" description="Disordered" evidence="3">
    <location>
        <begin position="44"/>
        <end position="79"/>
    </location>
</feature>
<dbReference type="CDD" id="cd00167">
    <property type="entry name" value="SANT"/>
    <property type="match status" value="1"/>
</dbReference>
<dbReference type="PROSITE" id="PS51029">
    <property type="entry name" value="MADF"/>
    <property type="match status" value="1"/>
</dbReference>
<dbReference type="EMBL" id="OV651814">
    <property type="protein sequence ID" value="CAH1106944.1"/>
    <property type="molecule type" value="Genomic_DNA"/>
</dbReference>
<evidence type="ECO:0000313" key="9">
    <source>
        <dbReference type="Proteomes" id="UP001153636"/>
    </source>
</evidence>
<evidence type="ECO:0000259" key="5">
    <source>
        <dbReference type="PROSITE" id="PS51029"/>
    </source>
</evidence>
<evidence type="ECO:0000259" key="6">
    <source>
        <dbReference type="PROSITE" id="PS51031"/>
    </source>
</evidence>